<gene>
    <name evidence="1" type="ORF">CEXT_725791</name>
</gene>
<dbReference type="EMBL" id="BPLR01018274">
    <property type="protein sequence ID" value="GIY98260.1"/>
    <property type="molecule type" value="Genomic_DNA"/>
</dbReference>
<sequence length="104" mass="11728">MYETILSSNSNTCPSSSRLLKVGGQAFIHHWEGDILFKRRRPPTISAGDTPDISTTDGALSRGTEQSSEKVWCDFRRLLRKLIEMGSRVRVTNDGSTPVTLRFW</sequence>
<evidence type="ECO:0000313" key="1">
    <source>
        <dbReference type="EMBL" id="GIY98260.1"/>
    </source>
</evidence>
<name>A0AAV4XSS7_CAEEX</name>
<protein>
    <submittedName>
        <fullName evidence="1">Uncharacterized protein</fullName>
    </submittedName>
</protein>
<keyword evidence="2" id="KW-1185">Reference proteome</keyword>
<accession>A0AAV4XSS7</accession>
<evidence type="ECO:0000313" key="2">
    <source>
        <dbReference type="Proteomes" id="UP001054945"/>
    </source>
</evidence>
<reference evidence="1 2" key="1">
    <citation type="submission" date="2021-06" db="EMBL/GenBank/DDBJ databases">
        <title>Caerostris extrusa draft genome.</title>
        <authorList>
            <person name="Kono N."/>
            <person name="Arakawa K."/>
        </authorList>
    </citation>
    <scope>NUCLEOTIDE SEQUENCE [LARGE SCALE GENOMIC DNA]</scope>
</reference>
<organism evidence="1 2">
    <name type="scientific">Caerostris extrusa</name>
    <name type="common">Bark spider</name>
    <name type="synonym">Caerostris bankana</name>
    <dbReference type="NCBI Taxonomy" id="172846"/>
    <lineage>
        <taxon>Eukaryota</taxon>
        <taxon>Metazoa</taxon>
        <taxon>Ecdysozoa</taxon>
        <taxon>Arthropoda</taxon>
        <taxon>Chelicerata</taxon>
        <taxon>Arachnida</taxon>
        <taxon>Araneae</taxon>
        <taxon>Araneomorphae</taxon>
        <taxon>Entelegynae</taxon>
        <taxon>Araneoidea</taxon>
        <taxon>Araneidae</taxon>
        <taxon>Caerostris</taxon>
    </lineage>
</organism>
<proteinExistence type="predicted"/>
<dbReference type="AlphaFoldDB" id="A0AAV4XSS7"/>
<comment type="caution">
    <text evidence="1">The sequence shown here is derived from an EMBL/GenBank/DDBJ whole genome shotgun (WGS) entry which is preliminary data.</text>
</comment>
<dbReference type="Proteomes" id="UP001054945">
    <property type="component" value="Unassembled WGS sequence"/>
</dbReference>